<organism evidence="1">
    <name type="scientific">marine sediment metagenome</name>
    <dbReference type="NCBI Taxonomy" id="412755"/>
    <lineage>
        <taxon>unclassified sequences</taxon>
        <taxon>metagenomes</taxon>
        <taxon>ecological metagenomes</taxon>
    </lineage>
</organism>
<name>A0A0F9RL34_9ZZZZ</name>
<proteinExistence type="predicted"/>
<evidence type="ECO:0000313" key="1">
    <source>
        <dbReference type="EMBL" id="KKN17938.1"/>
    </source>
</evidence>
<sequence>MTGFPDFWEIMKRCRARYSNPRKLAERAWDKCIKAGAVESDMILGAKGYLAHVEEENTEPQFVCMTSVFLNQWRFEQYVEVAREIEEEQAAKLLQQRRDYYKYGWRDEKRGEAERDLSAFDAAVKEAYDMGRHDASAPRLQVVK</sequence>
<gene>
    <name evidence="1" type="ORF">LCGC14_0960840</name>
</gene>
<protein>
    <submittedName>
        <fullName evidence="1">Uncharacterized protein</fullName>
    </submittedName>
</protein>
<dbReference type="EMBL" id="LAZR01003474">
    <property type="protein sequence ID" value="KKN17938.1"/>
    <property type="molecule type" value="Genomic_DNA"/>
</dbReference>
<dbReference type="AlphaFoldDB" id="A0A0F9RL34"/>
<reference evidence="1" key="1">
    <citation type="journal article" date="2015" name="Nature">
        <title>Complex archaea that bridge the gap between prokaryotes and eukaryotes.</title>
        <authorList>
            <person name="Spang A."/>
            <person name="Saw J.H."/>
            <person name="Jorgensen S.L."/>
            <person name="Zaremba-Niedzwiedzka K."/>
            <person name="Martijn J."/>
            <person name="Lind A.E."/>
            <person name="van Eijk R."/>
            <person name="Schleper C."/>
            <person name="Guy L."/>
            <person name="Ettema T.J."/>
        </authorList>
    </citation>
    <scope>NUCLEOTIDE SEQUENCE</scope>
</reference>
<comment type="caution">
    <text evidence="1">The sequence shown here is derived from an EMBL/GenBank/DDBJ whole genome shotgun (WGS) entry which is preliminary data.</text>
</comment>
<accession>A0A0F9RL34</accession>